<evidence type="ECO:0000259" key="9">
    <source>
        <dbReference type="Pfam" id="PF04575"/>
    </source>
</evidence>
<dbReference type="InterPro" id="IPR011990">
    <property type="entry name" value="TPR-like_helical_dom_sf"/>
</dbReference>
<dbReference type="Pfam" id="PF04575">
    <property type="entry name" value="SlipAM"/>
    <property type="match status" value="1"/>
</dbReference>
<dbReference type="Pfam" id="PF24575">
    <property type="entry name" value="TPR_Slam"/>
    <property type="match status" value="1"/>
</dbReference>
<dbReference type="InterPro" id="IPR007655">
    <property type="entry name" value="Slam_C"/>
</dbReference>
<evidence type="ECO:0008006" key="13">
    <source>
        <dbReference type="Google" id="ProtNLM"/>
    </source>
</evidence>
<dbReference type="Gene3D" id="1.25.40.10">
    <property type="entry name" value="Tetratricopeptide repeat domain"/>
    <property type="match status" value="1"/>
</dbReference>
<evidence type="ECO:0000313" key="12">
    <source>
        <dbReference type="Proteomes" id="UP000229329"/>
    </source>
</evidence>
<keyword evidence="12" id="KW-1185">Reference proteome</keyword>
<feature type="chain" id="PRO_5014805672" description="DUF560 domain-containing protein" evidence="8">
    <location>
        <begin position="18"/>
        <end position="474"/>
    </location>
</feature>
<dbReference type="GO" id="GO:0009279">
    <property type="term" value="C:cell outer membrane"/>
    <property type="evidence" value="ECO:0007669"/>
    <property type="project" value="UniProtKB-SubCell"/>
</dbReference>
<reference evidence="11 12" key="1">
    <citation type="submission" date="2017-11" db="EMBL/GenBank/DDBJ databases">
        <title>Reclassification of Bisgaard taxon 7 as Conservatibacter flavescens gen. nov., sp. nov.</title>
        <authorList>
            <person name="Christensen H."/>
        </authorList>
    </citation>
    <scope>NUCLEOTIDE SEQUENCE [LARGE SCALE GENOMIC DNA]</scope>
    <source>
        <strain evidence="11 12">7_4</strain>
    </source>
</reference>
<comment type="caution">
    <text evidence="11">The sequence shown here is derived from an EMBL/GenBank/DDBJ whole genome shotgun (WGS) entry which is preliminary data.</text>
</comment>
<evidence type="ECO:0000256" key="4">
    <source>
        <dbReference type="ARBA" id="ARBA00022729"/>
    </source>
</evidence>
<evidence type="ECO:0000256" key="3">
    <source>
        <dbReference type="ARBA" id="ARBA00022692"/>
    </source>
</evidence>
<evidence type="ECO:0000256" key="7">
    <source>
        <dbReference type="ARBA" id="ARBA00023609"/>
    </source>
</evidence>
<evidence type="ECO:0000256" key="2">
    <source>
        <dbReference type="ARBA" id="ARBA00022452"/>
    </source>
</evidence>
<dbReference type="InterPro" id="IPR057556">
    <property type="entry name" value="TPR_Slam"/>
</dbReference>
<evidence type="ECO:0000256" key="8">
    <source>
        <dbReference type="SAM" id="SignalP"/>
    </source>
</evidence>
<evidence type="ECO:0000256" key="6">
    <source>
        <dbReference type="ARBA" id="ARBA00023237"/>
    </source>
</evidence>
<feature type="domain" description="Surface lipoprotein assembly modifier C-terminal" evidence="9">
    <location>
        <begin position="183"/>
        <end position="474"/>
    </location>
</feature>
<dbReference type="OrthoDB" id="7525402at2"/>
<keyword evidence="2" id="KW-1134">Transmembrane beta strand</keyword>
<keyword evidence="6" id="KW-0998">Cell outer membrane</keyword>
<evidence type="ECO:0000259" key="10">
    <source>
        <dbReference type="Pfam" id="PF24575"/>
    </source>
</evidence>
<keyword evidence="5" id="KW-0472">Membrane</keyword>
<accession>A0A2M8S2J4</accession>
<evidence type="ECO:0000256" key="5">
    <source>
        <dbReference type="ARBA" id="ARBA00023136"/>
    </source>
</evidence>
<keyword evidence="4 8" id="KW-0732">Signal</keyword>
<evidence type="ECO:0000313" key="11">
    <source>
        <dbReference type="EMBL" id="PJG85346.1"/>
    </source>
</evidence>
<organism evidence="11 12">
    <name type="scientific">Conservatibacter flavescens</name>
    <dbReference type="NCBI Taxonomy" id="28161"/>
    <lineage>
        <taxon>Bacteria</taxon>
        <taxon>Pseudomonadati</taxon>
        <taxon>Pseudomonadota</taxon>
        <taxon>Gammaproteobacteria</taxon>
        <taxon>Pasteurellales</taxon>
        <taxon>Pasteurellaceae</taxon>
        <taxon>Conservatibacter</taxon>
    </lineage>
</organism>
<evidence type="ECO:0000256" key="1">
    <source>
        <dbReference type="ARBA" id="ARBA00004571"/>
    </source>
</evidence>
<proteinExistence type="inferred from homology"/>
<sequence length="474" mass="56108">MKNLVLLVAFYASSAFAVDLINVPEKQTSAAIPLRAEPTLPGYSTPMASLSSAHTMSQTDFDHIEQRLNHAINANQTETIQNLLEAYRTFPQHDPTLVLFAQAKIARNQQHYSQAIQLYQRILAENPTLNPVRIELAITLFHDQQNQAAKAQFEQALLAPELPPDIAQLLNMYLTAVAQREKWQIAFGVNYTQDNNVNNVAKDRYIENTPLQKGESMLPQKAHGIAYFFNIERDFNLAHHHYVHFENNLYGKYYWDNHDYDEITNRTYLGYANKSANQRWAILPFYEHQWYGNHRYKWAQGIRGEYNRWFTPKWQFSTALEYSKQRYHQYRYLNGHNKLISATLLWRATPRSYFYGGIDFSQERTTLRHYDYNLTAIRLGWGQDWQYLGLSSRLNVRLAYRQYLDNLRLGEAVIFDRKRQDHIYQINATLWKRDWHLWGITPKLNFTWRKQNSNFDSLYSYSEKNIQLIFEKTF</sequence>
<keyword evidence="3" id="KW-0812">Transmembrane</keyword>
<dbReference type="SUPFAM" id="SSF48452">
    <property type="entry name" value="TPR-like"/>
    <property type="match status" value="1"/>
</dbReference>
<protein>
    <recommendedName>
        <fullName evidence="13">DUF560 domain-containing protein</fullName>
    </recommendedName>
</protein>
<dbReference type="RefSeq" id="WP_100288744.1">
    <property type="nucleotide sequence ID" value="NZ_PHHA01000014.1"/>
</dbReference>
<dbReference type="EMBL" id="PHHA01000014">
    <property type="protein sequence ID" value="PJG85346.1"/>
    <property type="molecule type" value="Genomic_DNA"/>
</dbReference>
<dbReference type="AlphaFoldDB" id="A0A2M8S2J4"/>
<feature type="domain" description="Surface lipoprotein assembly modifier N-terminal TPR repeats region" evidence="10">
    <location>
        <begin position="62"/>
        <end position="153"/>
    </location>
</feature>
<gene>
    <name evidence="11" type="ORF">CVP05_06370</name>
</gene>
<dbReference type="Proteomes" id="UP000229329">
    <property type="component" value="Unassembled WGS sequence"/>
</dbReference>
<comment type="subcellular location">
    <subcellularLocation>
        <location evidence="1">Cell outer membrane</location>
        <topology evidence="1">Multi-pass membrane protein</topology>
    </subcellularLocation>
</comment>
<name>A0A2M8S2J4_9PAST</name>
<feature type="signal peptide" evidence="8">
    <location>
        <begin position="1"/>
        <end position="17"/>
    </location>
</feature>
<comment type="similarity">
    <text evidence="7">Belongs to the Slam family.</text>
</comment>